<evidence type="ECO:0000256" key="6">
    <source>
        <dbReference type="ARBA" id="ARBA00023163"/>
    </source>
</evidence>
<keyword evidence="4" id="KW-1005">Bacterial flagellum biogenesis</keyword>
<dbReference type="InterPro" id="IPR007412">
    <property type="entry name" value="FlgM"/>
</dbReference>
<evidence type="ECO:0000256" key="1">
    <source>
        <dbReference type="ARBA" id="ARBA00005322"/>
    </source>
</evidence>
<keyword evidence="8" id="KW-0966">Cell projection</keyword>
<dbReference type="NCBIfam" id="TIGR03824">
    <property type="entry name" value="FlgM_jcvi"/>
    <property type="match status" value="1"/>
</dbReference>
<protein>
    <recommendedName>
        <fullName evidence="2">Negative regulator of flagellin synthesis</fullName>
    </recommendedName>
</protein>
<comment type="similarity">
    <text evidence="1">Belongs to the FlgM family.</text>
</comment>
<keyword evidence="8" id="KW-0282">Flagellum</keyword>
<proteinExistence type="inferred from homology"/>
<dbReference type="Pfam" id="PF04316">
    <property type="entry name" value="FlgM"/>
    <property type="match status" value="1"/>
</dbReference>
<keyword evidence="5" id="KW-0805">Transcription regulation</keyword>
<evidence type="ECO:0000259" key="7">
    <source>
        <dbReference type="Pfam" id="PF04316"/>
    </source>
</evidence>
<dbReference type="InterPro" id="IPR031316">
    <property type="entry name" value="FlgM_C"/>
</dbReference>
<evidence type="ECO:0000313" key="9">
    <source>
        <dbReference type="Proteomes" id="UP001164745"/>
    </source>
</evidence>
<organism evidence="8 9">
    <name type="scientific">Caldicellulosiruptor naganoensis</name>
    <dbReference type="NCBI Taxonomy" id="29324"/>
    <lineage>
        <taxon>Bacteria</taxon>
        <taxon>Bacillati</taxon>
        <taxon>Bacillota</taxon>
        <taxon>Bacillota incertae sedis</taxon>
        <taxon>Caldicellulosiruptorales</taxon>
        <taxon>Caldicellulosiruptoraceae</taxon>
        <taxon>Caldicellulosiruptor</taxon>
    </lineage>
</organism>
<reference evidence="8" key="1">
    <citation type="submission" date="2022-12" db="EMBL/GenBank/DDBJ databases">
        <authorList>
            <person name="Bing R.G."/>
            <person name="Willard D.J."/>
            <person name="Manesh M.J.H."/>
            <person name="Laemthong T."/>
            <person name="Crosby J.R."/>
            <person name="Kelly R.M."/>
        </authorList>
    </citation>
    <scope>NUCLEOTIDE SEQUENCE</scope>
    <source>
        <strain evidence="8">DSM 8991</strain>
    </source>
</reference>
<dbReference type="EMBL" id="CP113864">
    <property type="protein sequence ID" value="WAM30854.1"/>
    <property type="molecule type" value="Genomic_DNA"/>
</dbReference>
<keyword evidence="6" id="KW-0804">Transcription</keyword>
<keyword evidence="3" id="KW-0678">Repressor</keyword>
<evidence type="ECO:0000256" key="5">
    <source>
        <dbReference type="ARBA" id="ARBA00023015"/>
    </source>
</evidence>
<gene>
    <name evidence="8" type="primary">flgM</name>
    <name evidence="8" type="ORF">OTJ99_001639</name>
</gene>
<dbReference type="SUPFAM" id="SSF101498">
    <property type="entry name" value="Anti-sigma factor FlgM"/>
    <property type="match status" value="1"/>
</dbReference>
<keyword evidence="9" id="KW-1185">Reference proteome</keyword>
<dbReference type="InterPro" id="IPR035890">
    <property type="entry name" value="Anti-sigma-28_factor_FlgM_sf"/>
</dbReference>
<evidence type="ECO:0000256" key="2">
    <source>
        <dbReference type="ARBA" id="ARBA00017823"/>
    </source>
</evidence>
<name>A0ABY7BE25_9FIRM</name>
<dbReference type="Gene3D" id="6.10.140.30">
    <property type="entry name" value="Anti-sigma-28 factor FlgM"/>
    <property type="match status" value="1"/>
</dbReference>
<evidence type="ECO:0000313" key="8">
    <source>
        <dbReference type="EMBL" id="WAM30854.1"/>
    </source>
</evidence>
<feature type="domain" description="Anti-sigma-28 factor FlgM C-terminal" evidence="7">
    <location>
        <begin position="32"/>
        <end position="85"/>
    </location>
</feature>
<sequence>MRIEDRMRIFQLYSSSTRVNKVEKKQDVRNADKLEISSEARDFQAILNAIKSTPDIREEKVNEIKSKIESGTYNVSAKDVVEKLIREYKQAKNAW</sequence>
<evidence type="ECO:0000256" key="3">
    <source>
        <dbReference type="ARBA" id="ARBA00022491"/>
    </source>
</evidence>
<dbReference type="Proteomes" id="UP001164745">
    <property type="component" value="Chromosome"/>
</dbReference>
<dbReference type="RefSeq" id="WP_045165855.1">
    <property type="nucleotide sequence ID" value="NZ_CP113864.1"/>
</dbReference>
<evidence type="ECO:0000256" key="4">
    <source>
        <dbReference type="ARBA" id="ARBA00022795"/>
    </source>
</evidence>
<keyword evidence="8" id="KW-0969">Cilium</keyword>
<accession>A0ABY7BE25</accession>